<accession>A0A6J7CYK2</accession>
<dbReference type="InterPro" id="IPR027417">
    <property type="entry name" value="P-loop_NTPase"/>
</dbReference>
<evidence type="ECO:0000259" key="1">
    <source>
        <dbReference type="Pfam" id="PF09848"/>
    </source>
</evidence>
<evidence type="ECO:0000313" key="4">
    <source>
        <dbReference type="EMBL" id="CAB4890379.1"/>
    </source>
</evidence>
<sequence length="572" mass="63534">MTAALKSCLNAAASEVSTWSLVFEYELPMEGGRRPDVIVFTGAAFVVVEFKSAPMINQGDIDQTMGYVRDLCDYHAGSADLAHFGILVLTGANPTFAKLVDETPVVGGSSLHQYLFSAHQEGTVDLDTWLNSPYRPLPTLVEAARRIFRDEPLPHIHTAIAAGIPETVELLGRIVDKTSDESSRSLAFVTGVPGSGKTLVGLRLVHERTSTHGRATFLSGNGPLVQVLQDALSSRVFVRDLHAFIKTYALNQRLSTPEEHIIVFDEAQRAWDARYMKEKKNVAKSEPDLLISIGERIEDWATMVGLIGEGQEIHSGEEAGIQQWRDAVSNSSNTKTWSIHCPPKLKDQFQGLSVSTHEELDLNVSLRSKRAEDLHQWVHLLLSGSLSLAHRQALKIRHAQYPLYVTRDIEEAKRYARQRFDEEPNHRSGLLASSHAKNLFKHGIDNGYQATSNMNVAKWYNAPTSDPKSSNALIQPVTEFSCQGLELDLPILCWGSDYRMQSESWNLTPINRRYKQDDPKALLRNAYRVLLTRGRDGLIIFVPNEPLMDATENALLAAGVQLLPTAAELIAV</sequence>
<dbReference type="EMBL" id="CAEZYH010000008">
    <property type="protein sequence ID" value="CAB4710561.1"/>
    <property type="molecule type" value="Genomic_DNA"/>
</dbReference>
<dbReference type="EMBL" id="CAFBLJ010000016">
    <property type="protein sequence ID" value="CAB4861239.1"/>
    <property type="molecule type" value="Genomic_DNA"/>
</dbReference>
<gene>
    <name evidence="2" type="ORF">UFOPK2658_00377</name>
    <name evidence="3" type="ORF">UFOPK3304_00467</name>
    <name evidence="4" type="ORF">UFOPK3494_00302</name>
</gene>
<dbReference type="EMBL" id="CAFBMF010000010">
    <property type="protein sequence ID" value="CAB4890379.1"/>
    <property type="molecule type" value="Genomic_DNA"/>
</dbReference>
<proteinExistence type="predicted"/>
<dbReference type="AlphaFoldDB" id="A0A6J7CYK2"/>
<organism evidence="3">
    <name type="scientific">freshwater metagenome</name>
    <dbReference type="NCBI Taxonomy" id="449393"/>
    <lineage>
        <taxon>unclassified sequences</taxon>
        <taxon>metagenomes</taxon>
        <taxon>ecological metagenomes</taxon>
    </lineage>
</organism>
<dbReference type="InterPro" id="IPR018647">
    <property type="entry name" value="SLFN_3-like_DNA/RNA_helicase"/>
</dbReference>
<dbReference type="SUPFAM" id="SSF52540">
    <property type="entry name" value="P-loop containing nucleoside triphosphate hydrolases"/>
    <property type="match status" value="1"/>
</dbReference>
<evidence type="ECO:0000313" key="2">
    <source>
        <dbReference type="EMBL" id="CAB4710561.1"/>
    </source>
</evidence>
<feature type="domain" description="Schlafen group 3-like DNA/RNA helicase" evidence="1">
    <location>
        <begin position="185"/>
        <end position="543"/>
    </location>
</feature>
<dbReference type="Pfam" id="PF09848">
    <property type="entry name" value="SLFN-g3_helicase"/>
    <property type="match status" value="1"/>
</dbReference>
<name>A0A6J7CYK2_9ZZZZ</name>
<dbReference type="Gene3D" id="3.40.50.300">
    <property type="entry name" value="P-loop containing nucleotide triphosphate hydrolases"/>
    <property type="match status" value="1"/>
</dbReference>
<reference evidence="3" key="1">
    <citation type="submission" date="2020-05" db="EMBL/GenBank/DDBJ databases">
        <authorList>
            <person name="Chiriac C."/>
            <person name="Salcher M."/>
            <person name="Ghai R."/>
            <person name="Kavagutti S V."/>
        </authorList>
    </citation>
    <scope>NUCLEOTIDE SEQUENCE</scope>
</reference>
<evidence type="ECO:0000313" key="3">
    <source>
        <dbReference type="EMBL" id="CAB4861239.1"/>
    </source>
</evidence>
<protein>
    <submittedName>
        <fullName evidence="3">Unannotated protein</fullName>
    </submittedName>
</protein>